<proteinExistence type="predicted"/>
<accession>A0A8J5NYR6</accession>
<organism evidence="1 2">
    <name type="scientific">Fusarium oxysporum f. sp. rapae</name>
    <dbReference type="NCBI Taxonomy" id="485398"/>
    <lineage>
        <taxon>Eukaryota</taxon>
        <taxon>Fungi</taxon>
        <taxon>Dikarya</taxon>
        <taxon>Ascomycota</taxon>
        <taxon>Pezizomycotina</taxon>
        <taxon>Sordariomycetes</taxon>
        <taxon>Hypocreomycetidae</taxon>
        <taxon>Hypocreales</taxon>
        <taxon>Nectriaceae</taxon>
        <taxon>Fusarium</taxon>
        <taxon>Fusarium oxysporum species complex</taxon>
    </lineage>
</organism>
<comment type="caution">
    <text evidence="1">The sequence shown here is derived from an EMBL/GenBank/DDBJ whole genome shotgun (WGS) entry which is preliminary data.</text>
</comment>
<sequence>MFSVSRARVAVLYQSLDPPVIDGIQKPKKPGGYMDSGADIAYNLSLSPNVDVICPHNDPKPSEQAGWSFPDTEYGILEAVKKGAKPYMGQHDPLLVASSSSIGSSR</sequence>
<name>A0A8J5NYR6_FUSOX</name>
<dbReference type="EMBL" id="JAELUQ010000007">
    <property type="protein sequence ID" value="KAG7411073.1"/>
    <property type="molecule type" value="Genomic_DNA"/>
</dbReference>
<dbReference type="AlphaFoldDB" id="A0A8J5NYR6"/>
<evidence type="ECO:0000313" key="1">
    <source>
        <dbReference type="EMBL" id="KAG7411073.1"/>
    </source>
</evidence>
<reference evidence="1" key="1">
    <citation type="submission" date="2021-04" db="EMBL/GenBank/DDBJ databases">
        <title>First draft genome resource for Brassicaceae pathogens Fusarium oxysporum f. sp. raphani and Fusarium oxysporum f. sp. rapae.</title>
        <authorList>
            <person name="Asai S."/>
        </authorList>
    </citation>
    <scope>NUCLEOTIDE SEQUENCE</scope>
    <source>
        <strain evidence="1">Tf1208</strain>
    </source>
</reference>
<protein>
    <submittedName>
        <fullName evidence="1">Uncharacterized protein</fullName>
    </submittedName>
</protein>
<gene>
    <name evidence="1" type="ORF">Forpe1208_v010135</name>
</gene>
<dbReference type="Proteomes" id="UP000694050">
    <property type="component" value="Unassembled WGS sequence"/>
</dbReference>
<evidence type="ECO:0000313" key="2">
    <source>
        <dbReference type="Proteomes" id="UP000694050"/>
    </source>
</evidence>